<dbReference type="OrthoDB" id="10004439at2759"/>
<dbReference type="AlphaFoldDB" id="A0A6P7GGC1"/>
<dbReference type="InterPro" id="IPR001254">
    <property type="entry name" value="Trypsin_dom"/>
</dbReference>
<dbReference type="Gene3D" id="2.40.10.10">
    <property type="entry name" value="Trypsin-like serine proteases"/>
    <property type="match status" value="1"/>
</dbReference>
<dbReference type="RefSeq" id="XP_028142990.1">
    <property type="nucleotide sequence ID" value="XM_028287189.1"/>
</dbReference>
<feature type="domain" description="Peptidase S1" evidence="3">
    <location>
        <begin position="56"/>
        <end position="166"/>
    </location>
</feature>
<evidence type="ECO:0000313" key="4">
    <source>
        <dbReference type="RefSeq" id="XP_028142990.1"/>
    </source>
</evidence>
<evidence type="ECO:0000256" key="1">
    <source>
        <dbReference type="ARBA" id="ARBA00023157"/>
    </source>
</evidence>
<dbReference type="InterPro" id="IPR043504">
    <property type="entry name" value="Peptidase_S1_PA_chymotrypsin"/>
</dbReference>
<dbReference type="SUPFAM" id="SSF50494">
    <property type="entry name" value="Trypsin-like serine proteases"/>
    <property type="match status" value="1"/>
</dbReference>
<protein>
    <submittedName>
        <fullName evidence="4">Serine protease Hayan-like</fullName>
    </submittedName>
</protein>
<dbReference type="GO" id="GO:0004252">
    <property type="term" value="F:serine-type endopeptidase activity"/>
    <property type="evidence" value="ECO:0007669"/>
    <property type="project" value="InterPro"/>
</dbReference>
<evidence type="ECO:0000256" key="2">
    <source>
        <dbReference type="SAM" id="SignalP"/>
    </source>
</evidence>
<dbReference type="PANTHER" id="PTHR24250">
    <property type="entry name" value="CHYMOTRYPSIN-RELATED"/>
    <property type="match status" value="1"/>
</dbReference>
<keyword evidence="2" id="KW-0732">Signal</keyword>
<feature type="chain" id="PRO_5027561179" evidence="2">
    <location>
        <begin position="23"/>
        <end position="225"/>
    </location>
</feature>
<proteinExistence type="predicted"/>
<dbReference type="Pfam" id="PF00089">
    <property type="entry name" value="Trypsin"/>
    <property type="match status" value="1"/>
</dbReference>
<dbReference type="InterPro" id="IPR009003">
    <property type="entry name" value="Peptidase_S1_PA"/>
</dbReference>
<keyword evidence="1" id="KW-1015">Disulfide bond</keyword>
<dbReference type="PANTHER" id="PTHR24250:SF27">
    <property type="entry name" value="ELASTASE 2 LIKE"/>
    <property type="match status" value="1"/>
</dbReference>
<gene>
    <name evidence="4" type="primary">LOC114336808</name>
</gene>
<dbReference type="InParanoid" id="A0A6P7GGC1"/>
<organism evidence="4">
    <name type="scientific">Diabrotica virgifera virgifera</name>
    <name type="common">western corn rootworm</name>
    <dbReference type="NCBI Taxonomy" id="50390"/>
    <lineage>
        <taxon>Eukaryota</taxon>
        <taxon>Metazoa</taxon>
        <taxon>Ecdysozoa</taxon>
        <taxon>Arthropoda</taxon>
        <taxon>Hexapoda</taxon>
        <taxon>Insecta</taxon>
        <taxon>Pterygota</taxon>
        <taxon>Neoptera</taxon>
        <taxon>Endopterygota</taxon>
        <taxon>Coleoptera</taxon>
        <taxon>Polyphaga</taxon>
        <taxon>Cucujiformia</taxon>
        <taxon>Chrysomeloidea</taxon>
        <taxon>Chrysomelidae</taxon>
        <taxon>Galerucinae</taxon>
        <taxon>Diabroticina</taxon>
        <taxon>Diabroticites</taxon>
        <taxon>Diabrotica</taxon>
    </lineage>
</organism>
<name>A0A6P7GGC1_DIAVI</name>
<feature type="signal peptide" evidence="2">
    <location>
        <begin position="1"/>
        <end position="22"/>
    </location>
</feature>
<reference evidence="4" key="1">
    <citation type="submission" date="2025-08" db="UniProtKB">
        <authorList>
            <consortium name="RefSeq"/>
        </authorList>
    </citation>
    <scope>IDENTIFICATION</scope>
    <source>
        <tissue evidence="4">Whole insect</tissue>
    </source>
</reference>
<evidence type="ECO:0000259" key="3">
    <source>
        <dbReference type="Pfam" id="PF00089"/>
    </source>
</evidence>
<accession>A0A6P7GGC1</accession>
<dbReference type="GO" id="GO:0006508">
    <property type="term" value="P:proteolysis"/>
    <property type="evidence" value="ECO:0007669"/>
    <property type="project" value="InterPro"/>
</dbReference>
<sequence>MKGVNVLIGVLWFYLNIVNGNSQYWGPGAIANEVCRRYKDDSIINHISPDPLDTRITGEKLAKKGEFPHMVQLGYIKSNKTKYLCSGFIISKKYIITAANCVNGENTDQPQFVRAGVTDEHDVSNEQIRSIHNILALSYITLIRVEEDFNFNKFVSPVCIYTRDKDPDGPGIFTVLLITKYEALFGIYLRIGLSTSSLFLVRQEIINEIQDEDYLRKEIGENCNI</sequence>